<feature type="compositionally biased region" description="Pro residues" evidence="1">
    <location>
        <begin position="1029"/>
        <end position="1047"/>
    </location>
</feature>
<feature type="compositionally biased region" description="Low complexity" evidence="1">
    <location>
        <begin position="626"/>
        <end position="635"/>
    </location>
</feature>
<reference evidence="2 3" key="1">
    <citation type="journal article" date="2018" name="Sci. Rep.">
        <title>Raphidocelis subcapitata (=Pseudokirchneriella subcapitata) provides an insight into genome evolution and environmental adaptations in the Sphaeropleales.</title>
        <authorList>
            <person name="Suzuki S."/>
            <person name="Yamaguchi H."/>
            <person name="Nakajima N."/>
            <person name="Kawachi M."/>
        </authorList>
    </citation>
    <scope>NUCLEOTIDE SEQUENCE [LARGE SCALE GENOMIC DNA]</scope>
    <source>
        <strain evidence="2 3">NIES-35</strain>
    </source>
</reference>
<feature type="region of interest" description="Disordered" evidence="1">
    <location>
        <begin position="1024"/>
        <end position="1069"/>
    </location>
</feature>
<feature type="region of interest" description="Disordered" evidence="1">
    <location>
        <begin position="1230"/>
        <end position="1253"/>
    </location>
</feature>
<evidence type="ECO:0000256" key="1">
    <source>
        <dbReference type="SAM" id="MobiDB-lite"/>
    </source>
</evidence>
<evidence type="ECO:0008006" key="4">
    <source>
        <dbReference type="Google" id="ProtNLM"/>
    </source>
</evidence>
<dbReference type="EMBL" id="BDRX01000087">
    <property type="protein sequence ID" value="GBF96826.1"/>
    <property type="molecule type" value="Genomic_DNA"/>
</dbReference>
<feature type="compositionally biased region" description="Low complexity" evidence="1">
    <location>
        <begin position="125"/>
        <end position="135"/>
    </location>
</feature>
<dbReference type="OrthoDB" id="537200at2759"/>
<dbReference type="GO" id="GO:0030048">
    <property type="term" value="P:actin filament-based movement"/>
    <property type="evidence" value="ECO:0007669"/>
    <property type="project" value="TreeGrafter"/>
</dbReference>
<evidence type="ECO:0000313" key="2">
    <source>
        <dbReference type="EMBL" id="GBF96826.1"/>
    </source>
</evidence>
<proteinExistence type="predicted"/>
<feature type="compositionally biased region" description="Low complexity" evidence="1">
    <location>
        <begin position="1241"/>
        <end position="1253"/>
    </location>
</feature>
<dbReference type="PANTHER" id="PTHR48226">
    <property type="entry name" value="OS06G0326200 PROTEIN"/>
    <property type="match status" value="1"/>
</dbReference>
<dbReference type="GO" id="GO:0005884">
    <property type="term" value="C:actin filament"/>
    <property type="evidence" value="ECO:0007669"/>
    <property type="project" value="TreeGrafter"/>
</dbReference>
<dbReference type="AlphaFoldDB" id="A0A2V0PAF1"/>
<feature type="compositionally biased region" description="Low complexity" evidence="1">
    <location>
        <begin position="38"/>
        <end position="53"/>
    </location>
</feature>
<sequence>MRPTSVPAAGHGGAGRAVQPAGAAAGAAPLRLTRRRSAAVAGTSSSSTSSGSGIAPLLLPAASQGPPQQCLQQHEHPDRGSGSRAGGGGDGQSQAPAPTRLAPPSPRRLASPGVGSDGDGGGGATAAKHAPAGSSRTYRPGRPRAGGSAGGLGAAAWPPARRPAAAAAAPLPAPLLTAKLRSAGSVLVLVARCERHGEDMNPIHISAALVAAARLVEAGRWLPESLGQGPGGGGQGGDGAEAVRARLDAAVARLVSRLAALRALCGGREIGNALWALARLGAPPPEPLLRALLGQFADALPGTSCTSIAHVLHALAVMGLAPDPAWTDQVLYSFLAHATRARRRASSGGGGVRDRDGGSSSSGDGGGGGPQAAADAQRDPWECSAQAVATVVWSLGRIGQRHVARVWAPALVKLLHGAAPASAVVAANVLVGVARLGLAPAHEARRAARYNSPAAAPGAAGAAAAFADDLARLLAESAPLLRAAAPRELAAIAWAAGQLELSAGPAWEAAFWSASLAALPSFPPRALSAAAHGAARARLAPPDGWARALLGAVAAAGGGFSAGELSGLLWALARLGIRPEPAWMEAAVGTVAQRLEEAVARSGGGDGAAGAAGGGGAVTGSGSGSGSSSSSSSGGNLTDGGAASKPWASGDWPDAGSDADSDAEAKAGVGAGSELREAGEALSRTVRALALARYRPSAPALARLLAGAHRLLPGLRPHAATSLLWGLTAIGAPPPLPLLRALLARCGEVALRASAGDAVRLAWTLSKLQGHPRALGEWLRRRSQQQRLLLDVVRLGINDERGRMRALRGALASARAARRAAAAAAAGEEGGASAAAAAAEAGEREAGLLSEIEAARLRLRGLAHTWTRWHQSAELVAQQLHARRARWRAVPGAAAAAEAVSPALVEALFLRIGSAMGALTPRQLAHALWSAPWLGFKPGPDWADAARARLADCAPGLSMFDCCLVLWAAAWMPSELPLPPELLAALMDRSRALLAAAAAAPAAGRAAAALPQVAPAPAVAHAAAGAAAAPPPQPRPPLLRPLRPQRPPADAAPGPQRAAPAPSGGGGGAAFSPQDALMLAWGLSEAGARPGRAWSEAFCAALARALPSMTGLQLGVTLRALARLRAAAPAALLDAAETRALVNSAVWEPPVCALVSASVLQLRGIAAESEAAAACAAGGPAAAAPRGAAAEAEAEAAAAAAAAARVAEAEWELLASLGVGPLQLPMSAPPAQVAGGGASAGGAQRRLARAPSA</sequence>
<feature type="compositionally biased region" description="Low complexity" evidence="1">
    <location>
        <begin position="1048"/>
        <end position="1062"/>
    </location>
</feature>
<dbReference type="InterPro" id="IPR053099">
    <property type="entry name" value="WAS/WASL-interacting_domain"/>
</dbReference>
<dbReference type="Proteomes" id="UP000247498">
    <property type="component" value="Unassembled WGS sequence"/>
</dbReference>
<feature type="region of interest" description="Disordered" evidence="1">
    <location>
        <begin position="1"/>
        <end position="157"/>
    </location>
</feature>
<comment type="caution">
    <text evidence="2">The sequence shown here is derived from an EMBL/GenBank/DDBJ whole genome shotgun (WGS) entry which is preliminary data.</text>
</comment>
<dbReference type="PANTHER" id="PTHR48226:SF1">
    <property type="entry name" value="WAS_WASL-INTERACTING PROTEIN FAMILY MEMBER 1"/>
    <property type="match status" value="1"/>
</dbReference>
<name>A0A2V0PAF1_9CHLO</name>
<feature type="compositionally biased region" description="Gly residues" evidence="1">
    <location>
        <begin position="115"/>
        <end position="124"/>
    </location>
</feature>
<keyword evidence="3" id="KW-1185">Reference proteome</keyword>
<feature type="region of interest" description="Disordered" evidence="1">
    <location>
        <begin position="345"/>
        <end position="379"/>
    </location>
</feature>
<feature type="compositionally biased region" description="Gly residues" evidence="1">
    <location>
        <begin position="602"/>
        <end position="625"/>
    </location>
</feature>
<gene>
    <name evidence="2" type="ORF">Rsub_09682</name>
</gene>
<evidence type="ECO:0000313" key="3">
    <source>
        <dbReference type="Proteomes" id="UP000247498"/>
    </source>
</evidence>
<feature type="compositionally biased region" description="Low complexity" evidence="1">
    <location>
        <begin position="16"/>
        <end position="31"/>
    </location>
</feature>
<organism evidence="2 3">
    <name type="scientific">Raphidocelis subcapitata</name>
    <dbReference type="NCBI Taxonomy" id="307507"/>
    <lineage>
        <taxon>Eukaryota</taxon>
        <taxon>Viridiplantae</taxon>
        <taxon>Chlorophyta</taxon>
        <taxon>core chlorophytes</taxon>
        <taxon>Chlorophyceae</taxon>
        <taxon>CS clade</taxon>
        <taxon>Sphaeropleales</taxon>
        <taxon>Selenastraceae</taxon>
        <taxon>Raphidocelis</taxon>
    </lineage>
</organism>
<protein>
    <recommendedName>
        <fullName evidence="4">RAP domain-containing protein</fullName>
    </recommendedName>
</protein>
<accession>A0A2V0PAF1</accession>
<dbReference type="InParanoid" id="A0A2V0PAF1"/>
<feature type="region of interest" description="Disordered" evidence="1">
    <location>
        <begin position="602"/>
        <end position="672"/>
    </location>
</feature>